<proteinExistence type="predicted"/>
<dbReference type="Pfam" id="PF01395">
    <property type="entry name" value="PBP_GOBP"/>
    <property type="match status" value="1"/>
</dbReference>
<dbReference type="InterPro" id="IPR006170">
    <property type="entry name" value="PBP/GOBP"/>
</dbReference>
<feature type="compositionally biased region" description="Basic and acidic residues" evidence="1">
    <location>
        <begin position="43"/>
        <end position="55"/>
    </location>
</feature>
<reference evidence="4" key="1">
    <citation type="submission" date="2025-08" db="UniProtKB">
        <authorList>
            <consortium name="RefSeq"/>
        </authorList>
    </citation>
    <scope>IDENTIFICATION</scope>
</reference>
<dbReference type="OrthoDB" id="6774671at2759"/>
<dbReference type="AlphaFoldDB" id="A0A6J1NBY5"/>
<feature type="region of interest" description="Disordered" evidence="1">
    <location>
        <begin position="43"/>
        <end position="66"/>
    </location>
</feature>
<keyword evidence="3" id="KW-1185">Reference proteome</keyword>
<sequence length="234" mass="27053">MAAVLLLVLPVLASCSNDGNIHLLEEDIAIALRNCYLNHEVKQTKEAKRQRRTSDDYEDPLPRIDSQINPEINQYDHERRNTTYKMHVLNNSSGYPDYGIRDGEEKLINLKPTSHGNKMHNASTYNRYINSTRVKRNEPLMNKDDNDQCLSQCVFANLQVVDSRGIPREAELWNKIQTAVTSQQSRTLLKDQIHSCFQELQSESEDNGCYYSSKLESCLMLRFSDRIRNTEPRS</sequence>
<dbReference type="KEGG" id="bany:112049039"/>
<dbReference type="SUPFAM" id="SSF47565">
    <property type="entry name" value="Insect pheromone/odorant-binding proteins"/>
    <property type="match status" value="1"/>
</dbReference>
<keyword evidence="2" id="KW-0732">Signal</keyword>
<accession>A0A6J1NBY5</accession>
<dbReference type="Proteomes" id="UP001652582">
    <property type="component" value="Chromosome 20"/>
</dbReference>
<dbReference type="RefSeq" id="XP_023942542.2">
    <property type="nucleotide sequence ID" value="XM_024086774.2"/>
</dbReference>
<evidence type="ECO:0000256" key="1">
    <source>
        <dbReference type="SAM" id="MobiDB-lite"/>
    </source>
</evidence>
<evidence type="ECO:0000313" key="3">
    <source>
        <dbReference type="Proteomes" id="UP001652582"/>
    </source>
</evidence>
<evidence type="ECO:0000256" key="2">
    <source>
        <dbReference type="SAM" id="SignalP"/>
    </source>
</evidence>
<protein>
    <submittedName>
        <fullName evidence="4">Uncharacterized protein LOC112049039</fullName>
    </submittedName>
</protein>
<evidence type="ECO:0000313" key="4">
    <source>
        <dbReference type="RefSeq" id="XP_023942542.2"/>
    </source>
</evidence>
<feature type="signal peptide" evidence="2">
    <location>
        <begin position="1"/>
        <end position="15"/>
    </location>
</feature>
<dbReference type="GeneID" id="112049039"/>
<dbReference type="Gene3D" id="1.10.238.20">
    <property type="entry name" value="Pheromone/general odorant binding protein domain"/>
    <property type="match status" value="1"/>
</dbReference>
<dbReference type="InterPro" id="IPR036728">
    <property type="entry name" value="PBP_GOBP_sf"/>
</dbReference>
<organism evidence="3 4">
    <name type="scientific">Bicyclus anynana</name>
    <name type="common">Squinting bush brown butterfly</name>
    <dbReference type="NCBI Taxonomy" id="110368"/>
    <lineage>
        <taxon>Eukaryota</taxon>
        <taxon>Metazoa</taxon>
        <taxon>Ecdysozoa</taxon>
        <taxon>Arthropoda</taxon>
        <taxon>Hexapoda</taxon>
        <taxon>Insecta</taxon>
        <taxon>Pterygota</taxon>
        <taxon>Neoptera</taxon>
        <taxon>Endopterygota</taxon>
        <taxon>Lepidoptera</taxon>
        <taxon>Glossata</taxon>
        <taxon>Ditrysia</taxon>
        <taxon>Papilionoidea</taxon>
        <taxon>Nymphalidae</taxon>
        <taxon>Satyrinae</taxon>
        <taxon>Satyrini</taxon>
        <taxon>Mycalesina</taxon>
        <taxon>Bicyclus</taxon>
    </lineage>
</organism>
<gene>
    <name evidence="4" type="primary">LOC112049039</name>
</gene>
<dbReference type="GO" id="GO:0005549">
    <property type="term" value="F:odorant binding"/>
    <property type="evidence" value="ECO:0007669"/>
    <property type="project" value="InterPro"/>
</dbReference>
<feature type="chain" id="PRO_5045077424" evidence="2">
    <location>
        <begin position="16"/>
        <end position="234"/>
    </location>
</feature>
<name>A0A6J1NBY5_BICAN</name>